<reference evidence="1" key="1">
    <citation type="submission" date="2020-10" db="EMBL/GenBank/DDBJ databases">
        <title>Unveiling of a novel bifunctional photoreceptor, Dualchrome1, isolated from a cosmopolitan green alga.</title>
        <authorList>
            <person name="Suzuki S."/>
            <person name="Kawachi M."/>
        </authorList>
    </citation>
    <scope>NUCLEOTIDE SEQUENCE</scope>
    <source>
        <strain evidence="1">NIES 2893</strain>
    </source>
</reference>
<dbReference type="Proteomes" id="UP000660262">
    <property type="component" value="Unassembled WGS sequence"/>
</dbReference>
<keyword evidence="2" id="KW-1185">Reference proteome</keyword>
<evidence type="ECO:0000313" key="2">
    <source>
        <dbReference type="Proteomes" id="UP000660262"/>
    </source>
</evidence>
<comment type="caution">
    <text evidence="1">The sequence shown here is derived from an EMBL/GenBank/DDBJ whole genome shotgun (WGS) entry which is preliminary data.</text>
</comment>
<accession>A0A830HN75</accession>
<name>A0A830HN75_9CHLO</name>
<proteinExistence type="predicted"/>
<sequence>MIIRYWMRQQSTHEGKAKEWEDFYSEKDLSFIHSVVLATLGGTATGGDHRVPAALETHHADPEGDTLEPSYSDILTTKKIRKCVSSRLLVRDTPHSLPLAHTPHRRRLAALTTPRFGGARRSCMAPADLLGRVTARAT</sequence>
<protein>
    <submittedName>
        <fullName evidence="1">Uncharacterized protein</fullName>
    </submittedName>
</protein>
<evidence type="ECO:0000313" key="1">
    <source>
        <dbReference type="EMBL" id="GHP07230.1"/>
    </source>
</evidence>
<dbReference type="AlphaFoldDB" id="A0A830HN75"/>
<gene>
    <name evidence="1" type="ORF">PPROV_000597200</name>
</gene>
<organism evidence="1 2">
    <name type="scientific">Pycnococcus provasolii</name>
    <dbReference type="NCBI Taxonomy" id="41880"/>
    <lineage>
        <taxon>Eukaryota</taxon>
        <taxon>Viridiplantae</taxon>
        <taxon>Chlorophyta</taxon>
        <taxon>Pseudoscourfieldiophyceae</taxon>
        <taxon>Pseudoscourfieldiales</taxon>
        <taxon>Pycnococcaceae</taxon>
        <taxon>Pycnococcus</taxon>
    </lineage>
</organism>
<dbReference type="EMBL" id="BNJQ01000015">
    <property type="protein sequence ID" value="GHP07230.1"/>
    <property type="molecule type" value="Genomic_DNA"/>
</dbReference>